<dbReference type="Gene3D" id="2.60.120.620">
    <property type="entry name" value="q2cbj1_9rhob like domain"/>
    <property type="match status" value="1"/>
</dbReference>
<dbReference type="GO" id="GO:0004656">
    <property type="term" value="F:procollagen-proline 4-dioxygenase activity"/>
    <property type="evidence" value="ECO:0007669"/>
    <property type="project" value="UniProtKB-EC"/>
</dbReference>
<evidence type="ECO:0000259" key="9">
    <source>
        <dbReference type="SMART" id="SM00702"/>
    </source>
</evidence>
<evidence type="ECO:0000256" key="4">
    <source>
        <dbReference type="ARBA" id="ARBA00022964"/>
    </source>
</evidence>
<evidence type="ECO:0000256" key="6">
    <source>
        <dbReference type="ARBA" id="ARBA00023002"/>
    </source>
</evidence>
<evidence type="ECO:0000256" key="5">
    <source>
        <dbReference type="ARBA" id="ARBA00022968"/>
    </source>
</evidence>
<comment type="subcellular location">
    <subcellularLocation>
        <location evidence="2">Endoplasmic reticulum membrane</location>
        <topology evidence="2">Single-pass type II membrane protein</topology>
    </subcellularLocation>
</comment>
<reference evidence="10 11" key="1">
    <citation type="journal article" date="2019" name="Plant Biotechnol. J.">
        <title>The red bayberry genome and genetic basis of sex determination.</title>
        <authorList>
            <person name="Jia H.M."/>
            <person name="Jia H.J."/>
            <person name="Cai Q.L."/>
            <person name="Wang Y."/>
            <person name="Zhao H.B."/>
            <person name="Yang W.F."/>
            <person name="Wang G.Y."/>
            <person name="Li Y.H."/>
            <person name="Zhan D.L."/>
            <person name="Shen Y.T."/>
            <person name="Niu Q.F."/>
            <person name="Chang L."/>
            <person name="Qiu J."/>
            <person name="Zhao L."/>
            <person name="Xie H.B."/>
            <person name="Fu W.Y."/>
            <person name="Jin J."/>
            <person name="Li X.W."/>
            <person name="Jiao Y."/>
            <person name="Zhou C.C."/>
            <person name="Tu T."/>
            <person name="Chai C.Y."/>
            <person name="Gao J.L."/>
            <person name="Fan L.J."/>
            <person name="van de Weg E."/>
            <person name="Wang J.Y."/>
            <person name="Gao Z.S."/>
        </authorList>
    </citation>
    <scope>NUCLEOTIDE SEQUENCE [LARGE SCALE GENOMIC DNA]</scope>
    <source>
        <tissue evidence="10">Leaves</tissue>
    </source>
</reference>
<proteinExistence type="predicted"/>
<protein>
    <recommendedName>
        <fullName evidence="9">Prolyl 4-hydroxylase alpha subunit domain-containing protein</fullName>
    </recommendedName>
</protein>
<dbReference type="GO" id="GO:0005506">
    <property type="term" value="F:iron ion binding"/>
    <property type="evidence" value="ECO:0007669"/>
    <property type="project" value="InterPro"/>
</dbReference>
<sequence>MGNKRGHEGTSVSLCVSLDPRALYFPNFATPEQCQSIIKMLEPRLRPSAVALRPGETKEGTKGLLSPCVSLVRDIYLCYDVSIILWFTLQSTMYAVDTFLVVFKSISGVFISAAQDEIGILDFIEEKFQRRQCFPRSMLRKILRLSEDITMFQAFSVLCYAVGQLYNSHYVAFNPAEYGPQKYQRFASLLLYLSGVEDGGETVFPFEYCRCFEGLNANEVNYVVTGPTETVIILFQLLAF</sequence>
<dbReference type="InterPro" id="IPR045054">
    <property type="entry name" value="P4HA-like"/>
</dbReference>
<feature type="domain" description="Prolyl 4-hydroxylase alpha subunit" evidence="9">
    <location>
        <begin position="20"/>
        <end position="236"/>
    </location>
</feature>
<accession>A0A6A1VRG9</accession>
<evidence type="ECO:0000256" key="3">
    <source>
        <dbReference type="ARBA" id="ARBA00022723"/>
    </source>
</evidence>
<evidence type="ECO:0000313" key="10">
    <source>
        <dbReference type="EMBL" id="KAB1214616.1"/>
    </source>
</evidence>
<dbReference type="GO" id="GO:0031418">
    <property type="term" value="F:L-ascorbic acid binding"/>
    <property type="evidence" value="ECO:0007669"/>
    <property type="project" value="InterPro"/>
</dbReference>
<name>A0A6A1VRG9_9ROSI</name>
<keyword evidence="5" id="KW-0812">Transmembrane</keyword>
<dbReference type="GO" id="GO:0005789">
    <property type="term" value="C:endoplasmic reticulum membrane"/>
    <property type="evidence" value="ECO:0007669"/>
    <property type="project" value="UniProtKB-SubCell"/>
</dbReference>
<dbReference type="AlphaFoldDB" id="A0A6A1VRG9"/>
<dbReference type="PANTHER" id="PTHR10869">
    <property type="entry name" value="PROLYL 4-HYDROXYLASE ALPHA SUBUNIT"/>
    <property type="match status" value="1"/>
</dbReference>
<evidence type="ECO:0000256" key="2">
    <source>
        <dbReference type="ARBA" id="ARBA00004648"/>
    </source>
</evidence>
<evidence type="ECO:0000256" key="1">
    <source>
        <dbReference type="ARBA" id="ARBA00001961"/>
    </source>
</evidence>
<keyword evidence="4" id="KW-0223">Dioxygenase</keyword>
<keyword evidence="5" id="KW-0735">Signal-anchor</keyword>
<gene>
    <name evidence="10" type="ORF">CJ030_MR5G002847</name>
</gene>
<keyword evidence="11" id="KW-1185">Reference proteome</keyword>
<comment type="catalytic activity">
    <reaction evidence="8">
        <text>L-prolyl-[collagen] + 2-oxoglutarate + O2 = trans-4-hydroxy-L-prolyl-[collagen] + succinate + CO2</text>
        <dbReference type="Rhea" id="RHEA:18945"/>
        <dbReference type="Rhea" id="RHEA-COMP:11676"/>
        <dbReference type="Rhea" id="RHEA-COMP:11680"/>
        <dbReference type="ChEBI" id="CHEBI:15379"/>
        <dbReference type="ChEBI" id="CHEBI:16526"/>
        <dbReference type="ChEBI" id="CHEBI:16810"/>
        <dbReference type="ChEBI" id="CHEBI:30031"/>
        <dbReference type="ChEBI" id="CHEBI:50342"/>
        <dbReference type="ChEBI" id="CHEBI:61965"/>
        <dbReference type="EC" id="1.14.11.2"/>
    </reaction>
</comment>
<keyword evidence="7" id="KW-0408">Iron</keyword>
<evidence type="ECO:0000313" key="11">
    <source>
        <dbReference type="Proteomes" id="UP000516437"/>
    </source>
</evidence>
<dbReference type="OrthoDB" id="420380at2759"/>
<comment type="caution">
    <text evidence="10">The sequence shown here is derived from an EMBL/GenBank/DDBJ whole genome shotgun (WGS) entry which is preliminary data.</text>
</comment>
<dbReference type="Proteomes" id="UP000516437">
    <property type="component" value="Chromosome 5"/>
</dbReference>
<organism evidence="10 11">
    <name type="scientific">Morella rubra</name>
    <name type="common">Chinese bayberry</name>
    <dbReference type="NCBI Taxonomy" id="262757"/>
    <lineage>
        <taxon>Eukaryota</taxon>
        <taxon>Viridiplantae</taxon>
        <taxon>Streptophyta</taxon>
        <taxon>Embryophyta</taxon>
        <taxon>Tracheophyta</taxon>
        <taxon>Spermatophyta</taxon>
        <taxon>Magnoliopsida</taxon>
        <taxon>eudicotyledons</taxon>
        <taxon>Gunneridae</taxon>
        <taxon>Pentapetalae</taxon>
        <taxon>rosids</taxon>
        <taxon>fabids</taxon>
        <taxon>Fagales</taxon>
        <taxon>Myricaceae</taxon>
        <taxon>Morella</taxon>
    </lineage>
</organism>
<evidence type="ECO:0000256" key="7">
    <source>
        <dbReference type="ARBA" id="ARBA00023004"/>
    </source>
</evidence>
<keyword evidence="3" id="KW-0479">Metal-binding</keyword>
<dbReference type="EMBL" id="RXIC02000023">
    <property type="protein sequence ID" value="KAB1214616.1"/>
    <property type="molecule type" value="Genomic_DNA"/>
</dbReference>
<dbReference type="SMART" id="SM00702">
    <property type="entry name" value="P4Hc"/>
    <property type="match status" value="1"/>
</dbReference>
<comment type="cofactor">
    <cofactor evidence="1">
        <name>L-ascorbate</name>
        <dbReference type="ChEBI" id="CHEBI:38290"/>
    </cofactor>
</comment>
<dbReference type="InterPro" id="IPR006620">
    <property type="entry name" value="Pro_4_hyd_alph"/>
</dbReference>
<keyword evidence="6" id="KW-0560">Oxidoreductase</keyword>
<dbReference type="PANTHER" id="PTHR10869:SF246">
    <property type="entry name" value="TRANSMEMBRANE PROLYL 4-HYDROXYLASE"/>
    <property type="match status" value="1"/>
</dbReference>
<evidence type="ECO:0000256" key="8">
    <source>
        <dbReference type="ARBA" id="ARBA00049169"/>
    </source>
</evidence>